<protein>
    <recommendedName>
        <fullName evidence="4">2-amino-4-hydroxy-6-hydroxymethyldihydropteridine pyrophosphokinase</fullName>
        <ecNumber evidence="3">2.7.6.3</ecNumber>
    </recommendedName>
    <alternativeName>
        <fullName evidence="11">6-hydroxymethyl-7,8-dihydropterin pyrophosphokinase</fullName>
    </alternativeName>
    <alternativeName>
        <fullName evidence="12">7,8-dihydro-6-hydroxymethylpterin-pyrophosphokinase</fullName>
    </alternativeName>
</protein>
<comment type="pathway">
    <text evidence="1">Cofactor biosynthesis; tetrahydrofolate biosynthesis; 2-amino-4-hydroxy-6-hydroxymethyl-7,8-dihydropteridine diphosphate from 7,8-dihydroneopterin triphosphate: step 4/4.</text>
</comment>
<evidence type="ECO:0000256" key="4">
    <source>
        <dbReference type="ARBA" id="ARBA00016218"/>
    </source>
</evidence>
<dbReference type="EC" id="2.7.6.3" evidence="3"/>
<dbReference type="PROSITE" id="PS00794">
    <property type="entry name" value="HPPK"/>
    <property type="match status" value="1"/>
</dbReference>
<dbReference type="GO" id="GO:0016301">
    <property type="term" value="F:kinase activity"/>
    <property type="evidence" value="ECO:0007669"/>
    <property type="project" value="UniProtKB-KW"/>
</dbReference>
<evidence type="ECO:0000256" key="12">
    <source>
        <dbReference type="ARBA" id="ARBA00033413"/>
    </source>
</evidence>
<dbReference type="RefSeq" id="WP_015389148.1">
    <property type="nucleotide sequence ID" value="NC_020283.1"/>
</dbReference>
<dbReference type="KEGG" id="kct:CDEE_0882"/>
<evidence type="ECO:0000256" key="6">
    <source>
        <dbReference type="ARBA" id="ARBA00022741"/>
    </source>
</evidence>
<evidence type="ECO:0000256" key="8">
    <source>
        <dbReference type="ARBA" id="ARBA00022840"/>
    </source>
</evidence>
<dbReference type="GO" id="GO:0046656">
    <property type="term" value="P:folic acid biosynthetic process"/>
    <property type="evidence" value="ECO:0007669"/>
    <property type="project" value="UniProtKB-KW"/>
</dbReference>
<dbReference type="GO" id="GO:0003848">
    <property type="term" value="F:2-amino-4-hydroxy-6-hydroxymethyldihydropteridine diphosphokinase activity"/>
    <property type="evidence" value="ECO:0007669"/>
    <property type="project" value="UniProtKB-EC"/>
</dbReference>
<sequence>MHSIKTYIGLGSNQGNSIANIKNATNHIYSIFHKNNCRTSKLYSTTPVDADGPNFTNSVMEIYLTNSPIDLLDQLQKIENKFGRTRPYKNAPRTLDIDILLYGNQIIQSHDLIIPHPRMHERLFVLKPLKDLEPNIELPIYGNINNLIKKIKNQEINTIE</sequence>
<dbReference type="AlphaFoldDB" id="M1L5C9"/>
<proteinExistence type="inferred from homology"/>
<feature type="domain" description="7,8-dihydro-6-hydroxymethylpterin-pyrophosphokinase" evidence="13">
    <location>
        <begin position="89"/>
        <end position="100"/>
    </location>
</feature>
<dbReference type="InterPro" id="IPR035907">
    <property type="entry name" value="Hppk_sf"/>
</dbReference>
<gene>
    <name evidence="14" type="ORF">CDEE_0882</name>
</gene>
<evidence type="ECO:0000256" key="9">
    <source>
        <dbReference type="ARBA" id="ARBA00022909"/>
    </source>
</evidence>
<dbReference type="EMBL" id="CP003804">
    <property type="protein sequence ID" value="AGF47843.1"/>
    <property type="molecule type" value="Genomic_DNA"/>
</dbReference>
<dbReference type="eggNOG" id="COG0801">
    <property type="taxonomic scope" value="Bacteria"/>
</dbReference>
<evidence type="ECO:0000256" key="1">
    <source>
        <dbReference type="ARBA" id="ARBA00005051"/>
    </source>
</evidence>
<dbReference type="PANTHER" id="PTHR43071:SF1">
    <property type="entry name" value="2-AMINO-4-HYDROXY-6-HYDROXYMETHYLDIHYDROPTERIDINE PYROPHOSPHOKINASE"/>
    <property type="match status" value="1"/>
</dbReference>
<evidence type="ECO:0000256" key="7">
    <source>
        <dbReference type="ARBA" id="ARBA00022777"/>
    </source>
</evidence>
<dbReference type="Pfam" id="PF01288">
    <property type="entry name" value="HPPK"/>
    <property type="match status" value="1"/>
</dbReference>
<dbReference type="UniPathway" id="UPA00077">
    <property type="reaction ID" value="UER00155"/>
</dbReference>
<evidence type="ECO:0000256" key="3">
    <source>
        <dbReference type="ARBA" id="ARBA00013253"/>
    </source>
</evidence>
<reference evidence="14 15" key="1">
    <citation type="journal article" date="2013" name="Genome Biol. Evol.">
        <title>Genome evolution and phylogenomic analysis of candidatus kinetoplastibacterium, the betaproteobacterial endosymbionts of strigomonas and angomonas.</title>
        <authorList>
            <person name="Alves J.M."/>
            <person name="Serrano M.G."/>
            <person name="Maia da Silva F."/>
            <person name="Voegtly L.J."/>
            <person name="Matveyev A.V."/>
            <person name="Teixeira M.M."/>
            <person name="Camargo E.P."/>
            <person name="Buck G.A."/>
        </authorList>
    </citation>
    <scope>NUCLEOTIDE SEQUENCE [LARGE SCALE GENOMIC DNA]</scope>
    <source>
        <strain evidence="14 15">TCC036E</strain>
    </source>
</reference>
<comment type="function">
    <text evidence="10">Catalyzes the transfer of pyrophosphate from adenosine triphosphate (ATP) to 6-hydroxymethyl-7,8-dihydropterin, an enzymatic step in folate biosynthesis pathway.</text>
</comment>
<evidence type="ECO:0000259" key="13">
    <source>
        <dbReference type="PROSITE" id="PS00794"/>
    </source>
</evidence>
<keyword evidence="5" id="KW-0808">Transferase</keyword>
<dbReference type="STRING" id="1208918.CDEE_0882"/>
<evidence type="ECO:0000256" key="10">
    <source>
        <dbReference type="ARBA" id="ARBA00029409"/>
    </source>
</evidence>
<dbReference type="HOGENOM" id="CLU_097916_2_3_4"/>
<dbReference type="NCBIfam" id="TIGR01498">
    <property type="entry name" value="folK"/>
    <property type="match status" value="1"/>
</dbReference>
<dbReference type="Gene3D" id="3.30.70.560">
    <property type="entry name" value="7,8-Dihydro-6-hydroxymethylpterin-pyrophosphokinase HPPK"/>
    <property type="match status" value="1"/>
</dbReference>
<keyword evidence="15" id="KW-1185">Reference proteome</keyword>
<dbReference type="PATRIC" id="fig|1208918.3.peg.543"/>
<evidence type="ECO:0000313" key="15">
    <source>
        <dbReference type="Proteomes" id="UP000011686"/>
    </source>
</evidence>
<keyword evidence="9" id="KW-0289">Folate biosynthesis</keyword>
<name>M1L5C9_9PROT</name>
<dbReference type="SUPFAM" id="SSF55083">
    <property type="entry name" value="6-hydroxymethyl-7,8-dihydropterin pyrophosphokinase, HPPK"/>
    <property type="match status" value="1"/>
</dbReference>
<keyword evidence="6" id="KW-0547">Nucleotide-binding</keyword>
<organism evidence="14 15">
    <name type="scientific">Candidatus Kinetoplastidibacterium crithidiae TCC036E</name>
    <dbReference type="NCBI Taxonomy" id="1208918"/>
    <lineage>
        <taxon>Bacteria</taxon>
        <taxon>Pseudomonadati</taxon>
        <taxon>Pseudomonadota</taxon>
        <taxon>Betaproteobacteria</taxon>
        <taxon>Candidatus Kinetoplastidibacterium</taxon>
    </lineage>
</organism>
<evidence type="ECO:0000256" key="11">
    <source>
        <dbReference type="ARBA" id="ARBA00029766"/>
    </source>
</evidence>
<keyword evidence="8" id="KW-0067">ATP-binding</keyword>
<comment type="similarity">
    <text evidence="2">Belongs to the HPPK family.</text>
</comment>
<dbReference type="InterPro" id="IPR000550">
    <property type="entry name" value="Hppk"/>
</dbReference>
<keyword evidence="7 14" id="KW-0418">Kinase</keyword>
<dbReference type="CDD" id="cd00483">
    <property type="entry name" value="HPPK"/>
    <property type="match status" value="1"/>
</dbReference>
<dbReference type="PANTHER" id="PTHR43071">
    <property type="entry name" value="2-AMINO-4-HYDROXY-6-HYDROXYMETHYLDIHYDROPTERIDINE PYROPHOSPHOKINASE"/>
    <property type="match status" value="1"/>
</dbReference>
<dbReference type="GO" id="GO:0046654">
    <property type="term" value="P:tetrahydrofolate biosynthetic process"/>
    <property type="evidence" value="ECO:0007669"/>
    <property type="project" value="UniProtKB-UniPathway"/>
</dbReference>
<dbReference type="GO" id="GO:0005524">
    <property type="term" value="F:ATP binding"/>
    <property type="evidence" value="ECO:0007669"/>
    <property type="project" value="UniProtKB-KW"/>
</dbReference>
<evidence type="ECO:0000256" key="2">
    <source>
        <dbReference type="ARBA" id="ARBA00005810"/>
    </source>
</evidence>
<evidence type="ECO:0000313" key="14">
    <source>
        <dbReference type="EMBL" id="AGF47843.1"/>
    </source>
</evidence>
<evidence type="ECO:0000256" key="5">
    <source>
        <dbReference type="ARBA" id="ARBA00022679"/>
    </source>
</evidence>
<dbReference type="Proteomes" id="UP000011686">
    <property type="component" value="Chromosome"/>
</dbReference>
<accession>M1L5C9</accession>